<keyword evidence="6 7" id="KW-0472">Membrane</keyword>
<evidence type="ECO:0000256" key="5">
    <source>
        <dbReference type="ARBA" id="ARBA00022989"/>
    </source>
</evidence>
<keyword evidence="5 7" id="KW-1133">Transmembrane helix</keyword>
<dbReference type="PROSITE" id="PS50928">
    <property type="entry name" value="ABC_TM1"/>
    <property type="match status" value="1"/>
</dbReference>
<dbReference type="CDD" id="cd06261">
    <property type="entry name" value="TM_PBP2"/>
    <property type="match status" value="1"/>
</dbReference>
<feature type="domain" description="ABC transmembrane type-1" evidence="8">
    <location>
        <begin position="71"/>
        <end position="264"/>
    </location>
</feature>
<feature type="transmembrane region" description="Helical" evidence="7">
    <location>
        <begin position="12"/>
        <end position="33"/>
    </location>
</feature>
<evidence type="ECO:0000256" key="4">
    <source>
        <dbReference type="ARBA" id="ARBA00022692"/>
    </source>
</evidence>
<evidence type="ECO:0000256" key="6">
    <source>
        <dbReference type="ARBA" id="ARBA00023136"/>
    </source>
</evidence>
<dbReference type="Pfam" id="PF00528">
    <property type="entry name" value="BPD_transp_1"/>
    <property type="match status" value="1"/>
</dbReference>
<evidence type="ECO:0000313" key="10">
    <source>
        <dbReference type="Proteomes" id="UP000637074"/>
    </source>
</evidence>
<dbReference type="SUPFAM" id="SSF161098">
    <property type="entry name" value="MetI-like"/>
    <property type="match status" value="1"/>
</dbReference>
<keyword evidence="10" id="KW-1185">Reference proteome</keyword>
<feature type="transmembrane region" description="Helical" evidence="7">
    <location>
        <begin position="243"/>
        <end position="264"/>
    </location>
</feature>
<dbReference type="InterPro" id="IPR050901">
    <property type="entry name" value="BP-dep_ABC_trans_perm"/>
</dbReference>
<evidence type="ECO:0000256" key="7">
    <source>
        <dbReference type="RuleBase" id="RU363032"/>
    </source>
</evidence>
<evidence type="ECO:0000256" key="1">
    <source>
        <dbReference type="ARBA" id="ARBA00004651"/>
    </source>
</evidence>
<keyword evidence="4 7" id="KW-0812">Transmembrane</keyword>
<feature type="transmembrane region" description="Helical" evidence="7">
    <location>
        <begin position="136"/>
        <end position="158"/>
    </location>
</feature>
<dbReference type="Proteomes" id="UP000637074">
    <property type="component" value="Unassembled WGS sequence"/>
</dbReference>
<comment type="subcellular location">
    <subcellularLocation>
        <location evidence="1 7">Cell membrane</location>
        <topology evidence="1 7">Multi-pass membrane protein</topology>
    </subcellularLocation>
</comment>
<keyword evidence="3" id="KW-1003">Cell membrane</keyword>
<comment type="caution">
    <text evidence="9">The sequence shown here is derived from an EMBL/GenBank/DDBJ whole genome shotgun (WGS) entry which is preliminary data.</text>
</comment>
<gene>
    <name evidence="9" type="ORF">AM1BK_39320</name>
</gene>
<dbReference type="PANTHER" id="PTHR32243">
    <property type="entry name" value="MALTOSE TRANSPORT SYSTEM PERMEASE-RELATED"/>
    <property type="match status" value="1"/>
</dbReference>
<evidence type="ECO:0000313" key="9">
    <source>
        <dbReference type="EMBL" id="GHI00390.1"/>
    </source>
</evidence>
<feature type="transmembrane region" description="Helical" evidence="7">
    <location>
        <begin position="106"/>
        <end position="130"/>
    </location>
</feature>
<feature type="transmembrane region" description="Helical" evidence="7">
    <location>
        <begin position="196"/>
        <end position="218"/>
    </location>
</feature>
<dbReference type="InterPro" id="IPR000515">
    <property type="entry name" value="MetI-like"/>
</dbReference>
<accession>A0ABQ3N6R0</accession>
<dbReference type="PANTHER" id="PTHR32243:SF24">
    <property type="entry name" value="DIACETYLCHITOBIOSE UPTAKE SYSTEM PERMEASE PROTEIN NGCG"/>
    <property type="match status" value="1"/>
</dbReference>
<dbReference type="InterPro" id="IPR035906">
    <property type="entry name" value="MetI-like_sf"/>
</dbReference>
<dbReference type="RefSeq" id="WP_191275787.1">
    <property type="nucleotide sequence ID" value="NZ_BNDS01000022.1"/>
</dbReference>
<dbReference type="EMBL" id="BNDS01000022">
    <property type="protein sequence ID" value="GHI00390.1"/>
    <property type="molecule type" value="Genomic_DNA"/>
</dbReference>
<sequence>MKSNGGNVWSALGKTFLYVWTLFILFIIGWIILASLKTNRELFEGFWSLPDSLQWGNYYTAWVQSDLASYFFNSLIVVSLSVFGIVLVSAPAAYVLSRYHFFGREFLTNAFVIGIGIPYQAVLIPIYLLLIKMGLINSFLGLIIVYIALSLPFTIFILTGFFQSLPSDVEEAAIIDGAGENTIFWKVMLPMARPGLVTVMILNAVGLWNEFLLAKAYMNVNEKYTLSVGLYQFYQSMQYNSDWVSLFAGVVIIVFPILIFYLWLSDKIIEGMTAGSGK</sequence>
<reference evidence="9 10" key="1">
    <citation type="journal article" date="2022" name="Int. J. Syst. Evol. Microbiol.">
        <title>Neobacillus kokaensis sp. nov., isolated from soil.</title>
        <authorList>
            <person name="Yuki K."/>
            <person name="Matsubara H."/>
            <person name="Yamaguchi S."/>
        </authorList>
    </citation>
    <scope>NUCLEOTIDE SEQUENCE [LARGE SCALE GENOMIC DNA]</scope>
    <source>
        <strain evidence="9 10">LOB 377</strain>
    </source>
</reference>
<keyword evidence="2 7" id="KW-0813">Transport</keyword>
<feature type="transmembrane region" description="Helical" evidence="7">
    <location>
        <begin position="70"/>
        <end position="94"/>
    </location>
</feature>
<comment type="similarity">
    <text evidence="7">Belongs to the binding-protein-dependent transport system permease family.</text>
</comment>
<evidence type="ECO:0000256" key="2">
    <source>
        <dbReference type="ARBA" id="ARBA00022448"/>
    </source>
</evidence>
<evidence type="ECO:0000259" key="8">
    <source>
        <dbReference type="PROSITE" id="PS50928"/>
    </source>
</evidence>
<proteinExistence type="inferred from homology"/>
<organism evidence="9 10">
    <name type="scientific">Neobacillus kokaensis</name>
    <dbReference type="NCBI Taxonomy" id="2759023"/>
    <lineage>
        <taxon>Bacteria</taxon>
        <taxon>Bacillati</taxon>
        <taxon>Bacillota</taxon>
        <taxon>Bacilli</taxon>
        <taxon>Bacillales</taxon>
        <taxon>Bacillaceae</taxon>
        <taxon>Neobacillus</taxon>
    </lineage>
</organism>
<protein>
    <submittedName>
        <fullName evidence="9">Sugar ABC transporter permease</fullName>
    </submittedName>
</protein>
<dbReference type="Gene3D" id="1.10.3720.10">
    <property type="entry name" value="MetI-like"/>
    <property type="match status" value="1"/>
</dbReference>
<evidence type="ECO:0000256" key="3">
    <source>
        <dbReference type="ARBA" id="ARBA00022475"/>
    </source>
</evidence>
<name>A0ABQ3N6R0_9BACI</name>